<evidence type="ECO:0000256" key="5">
    <source>
        <dbReference type="ARBA" id="ARBA00022833"/>
    </source>
</evidence>
<evidence type="ECO:0000259" key="14">
    <source>
        <dbReference type="PROSITE" id="PS50016"/>
    </source>
</evidence>
<dbReference type="InterPro" id="IPR019786">
    <property type="entry name" value="Zinc_finger_PHD-type_CS"/>
</dbReference>
<dbReference type="EMBL" id="KN831768">
    <property type="protein sequence ID" value="KIM49020.1"/>
    <property type="molecule type" value="Genomic_DNA"/>
</dbReference>
<keyword evidence="12" id="KW-0175">Coiled coil</keyword>
<dbReference type="STRING" id="686832.A0A0C3CJY6"/>
<dbReference type="Gene3D" id="3.30.40.10">
    <property type="entry name" value="Zinc/RING finger domain, C3HC4 (zinc finger)"/>
    <property type="match status" value="1"/>
</dbReference>
<feature type="site" description="Histone H3K4me3 binding" evidence="8">
    <location>
        <position position="310"/>
    </location>
</feature>
<feature type="coiled-coil region" evidence="12">
    <location>
        <begin position="173"/>
        <end position="207"/>
    </location>
</feature>
<reference evidence="15 16" key="1">
    <citation type="submission" date="2014-04" db="EMBL/GenBank/DDBJ databases">
        <authorList>
            <consortium name="DOE Joint Genome Institute"/>
            <person name="Kuo A."/>
            <person name="Gay G."/>
            <person name="Dore J."/>
            <person name="Kohler A."/>
            <person name="Nagy L.G."/>
            <person name="Floudas D."/>
            <person name="Copeland A."/>
            <person name="Barry K.W."/>
            <person name="Cichocki N."/>
            <person name="Veneault-Fourrey C."/>
            <person name="LaButti K."/>
            <person name="Lindquist E.A."/>
            <person name="Lipzen A."/>
            <person name="Lundell T."/>
            <person name="Morin E."/>
            <person name="Murat C."/>
            <person name="Sun H."/>
            <person name="Tunlid A."/>
            <person name="Henrissat B."/>
            <person name="Grigoriev I.V."/>
            <person name="Hibbett D.S."/>
            <person name="Martin F."/>
            <person name="Nordberg H.P."/>
            <person name="Cantor M.N."/>
            <person name="Hua S.X."/>
        </authorList>
    </citation>
    <scope>NUCLEOTIDE SEQUENCE [LARGE SCALE GENOMIC DNA]</scope>
    <source>
        <strain evidence="16">h7</strain>
    </source>
</reference>
<keyword evidence="3 9" id="KW-0479">Metal-binding</keyword>
<name>A0A0C3CJY6_HEBCY</name>
<comment type="subunit">
    <text evidence="11">Component of an histone acetyltransferase complex. Interacts with H3K4me3 and to a lesser extent with H3K4me2.</text>
</comment>
<evidence type="ECO:0000256" key="13">
    <source>
        <dbReference type="SAM" id="MobiDB-lite"/>
    </source>
</evidence>
<gene>
    <name evidence="15" type="ORF">M413DRAFT_438180</name>
</gene>
<comment type="subcellular location">
    <subcellularLocation>
        <location evidence="1 11">Nucleus</location>
    </subcellularLocation>
</comment>
<keyword evidence="5 9" id="KW-0862">Zinc</keyword>
<dbReference type="InterPro" id="IPR024610">
    <property type="entry name" value="ING_N_histone-binding"/>
</dbReference>
<feature type="binding site" evidence="9">
    <location>
        <position position="312"/>
    </location>
    <ligand>
        <name>Zn(2+)</name>
        <dbReference type="ChEBI" id="CHEBI:29105"/>
        <label>1</label>
    </ligand>
</feature>
<dbReference type="Pfam" id="PF12998">
    <property type="entry name" value="ING"/>
    <property type="match status" value="2"/>
</dbReference>
<dbReference type="OrthoDB" id="5411773at2759"/>
<organism evidence="15 16">
    <name type="scientific">Hebeloma cylindrosporum</name>
    <dbReference type="NCBI Taxonomy" id="76867"/>
    <lineage>
        <taxon>Eukaryota</taxon>
        <taxon>Fungi</taxon>
        <taxon>Dikarya</taxon>
        <taxon>Basidiomycota</taxon>
        <taxon>Agaricomycotina</taxon>
        <taxon>Agaricomycetes</taxon>
        <taxon>Agaricomycetidae</taxon>
        <taxon>Agaricales</taxon>
        <taxon>Agaricineae</taxon>
        <taxon>Hymenogastraceae</taxon>
        <taxon>Hebeloma</taxon>
    </lineage>
</organism>
<dbReference type="Gene3D" id="6.10.140.1740">
    <property type="match status" value="1"/>
</dbReference>
<dbReference type="SUPFAM" id="SSF57903">
    <property type="entry name" value="FYVE/PHD zinc finger"/>
    <property type="match status" value="1"/>
</dbReference>
<dbReference type="SMART" id="SM01408">
    <property type="entry name" value="ING"/>
    <property type="match status" value="1"/>
</dbReference>
<feature type="compositionally biased region" description="Polar residues" evidence="13">
    <location>
        <begin position="107"/>
        <end position="117"/>
    </location>
</feature>
<proteinExistence type="inferred from homology"/>
<dbReference type="GO" id="GO:0006325">
    <property type="term" value="P:chromatin organization"/>
    <property type="evidence" value="ECO:0007669"/>
    <property type="project" value="UniProtKB-KW"/>
</dbReference>
<accession>A0A0C3CJY6</accession>
<feature type="binding site" evidence="9">
    <location>
        <position position="306"/>
    </location>
    <ligand>
        <name>Zn(2+)</name>
        <dbReference type="ChEBI" id="CHEBI:29105"/>
        <label>2</label>
    </ligand>
</feature>
<comment type="function">
    <text evidence="11">Component of an histone acetyltransferase complex.</text>
</comment>
<keyword evidence="4 10" id="KW-0863">Zinc-finger</keyword>
<feature type="binding site" evidence="9">
    <location>
        <position position="328"/>
    </location>
    <ligand>
        <name>Zn(2+)</name>
        <dbReference type="ChEBI" id="CHEBI:29105"/>
        <label>2</label>
    </ligand>
</feature>
<dbReference type="AlphaFoldDB" id="A0A0C3CJY6"/>
<evidence type="ECO:0000256" key="1">
    <source>
        <dbReference type="ARBA" id="ARBA00004123"/>
    </source>
</evidence>
<keyword evidence="7 11" id="KW-0539">Nucleus</keyword>
<feature type="site" description="Histone H3K4me3 binding" evidence="8">
    <location>
        <position position="298"/>
    </location>
</feature>
<reference evidence="16" key="2">
    <citation type="submission" date="2015-01" db="EMBL/GenBank/DDBJ databases">
        <title>Evolutionary Origins and Diversification of the Mycorrhizal Mutualists.</title>
        <authorList>
            <consortium name="DOE Joint Genome Institute"/>
            <consortium name="Mycorrhizal Genomics Consortium"/>
            <person name="Kohler A."/>
            <person name="Kuo A."/>
            <person name="Nagy L.G."/>
            <person name="Floudas D."/>
            <person name="Copeland A."/>
            <person name="Barry K.W."/>
            <person name="Cichocki N."/>
            <person name="Veneault-Fourrey C."/>
            <person name="LaButti K."/>
            <person name="Lindquist E.A."/>
            <person name="Lipzen A."/>
            <person name="Lundell T."/>
            <person name="Morin E."/>
            <person name="Murat C."/>
            <person name="Riley R."/>
            <person name="Ohm R."/>
            <person name="Sun H."/>
            <person name="Tunlid A."/>
            <person name="Henrissat B."/>
            <person name="Grigoriev I.V."/>
            <person name="Hibbett D.S."/>
            <person name="Martin F."/>
        </authorList>
    </citation>
    <scope>NUCLEOTIDE SEQUENCE [LARGE SCALE GENOMIC DNA]</scope>
    <source>
        <strain evidence="16">h7</strain>
    </source>
</reference>
<dbReference type="GO" id="GO:0005634">
    <property type="term" value="C:nucleus"/>
    <property type="evidence" value="ECO:0007669"/>
    <property type="project" value="UniProtKB-SubCell"/>
</dbReference>
<dbReference type="InterPro" id="IPR011011">
    <property type="entry name" value="Znf_FYVE_PHD"/>
</dbReference>
<keyword evidence="16" id="KW-1185">Reference proteome</keyword>
<dbReference type="InterPro" id="IPR013083">
    <property type="entry name" value="Znf_RING/FYVE/PHD"/>
</dbReference>
<feature type="region of interest" description="Disordered" evidence="13">
    <location>
        <begin position="106"/>
        <end position="156"/>
    </location>
</feature>
<evidence type="ECO:0000256" key="8">
    <source>
        <dbReference type="PIRSR" id="PIRSR628651-50"/>
    </source>
</evidence>
<evidence type="ECO:0000256" key="3">
    <source>
        <dbReference type="ARBA" id="ARBA00022723"/>
    </source>
</evidence>
<feature type="region of interest" description="Disordered" evidence="13">
    <location>
        <begin position="1"/>
        <end position="36"/>
    </location>
</feature>
<evidence type="ECO:0000313" key="16">
    <source>
        <dbReference type="Proteomes" id="UP000053424"/>
    </source>
</evidence>
<dbReference type="InterPro" id="IPR019787">
    <property type="entry name" value="Znf_PHD-finger"/>
</dbReference>
<feature type="binding site" evidence="9">
    <location>
        <position position="331"/>
    </location>
    <ligand>
        <name>Zn(2+)</name>
        <dbReference type="ChEBI" id="CHEBI:29105"/>
        <label>2</label>
    </ligand>
</feature>
<evidence type="ECO:0000256" key="7">
    <source>
        <dbReference type="ARBA" id="ARBA00023242"/>
    </source>
</evidence>
<dbReference type="CDD" id="cd16859">
    <property type="entry name" value="ING_ING4_5"/>
    <property type="match status" value="1"/>
</dbReference>
<feature type="site" description="Histone H3K4me3 binding" evidence="8">
    <location>
        <position position="287"/>
    </location>
</feature>
<dbReference type="GO" id="GO:0000785">
    <property type="term" value="C:chromatin"/>
    <property type="evidence" value="ECO:0007669"/>
    <property type="project" value="UniProtKB-ARBA"/>
</dbReference>
<feature type="binding site" evidence="9">
    <location>
        <position position="288"/>
    </location>
    <ligand>
        <name>Zn(2+)</name>
        <dbReference type="ChEBI" id="CHEBI:29105"/>
        <label>1</label>
    </ligand>
</feature>
<evidence type="ECO:0000256" key="4">
    <source>
        <dbReference type="ARBA" id="ARBA00022771"/>
    </source>
</evidence>
<dbReference type="PROSITE" id="PS50016">
    <property type="entry name" value="ZF_PHD_2"/>
    <property type="match status" value="1"/>
</dbReference>
<comment type="domain">
    <text evidence="11">The PHD-type zinc finger mediates the binding to H3K4me3.</text>
</comment>
<sequence length="336" mass="37847">MSSRKRRRDQYADEDEVEPVPTEGETISTEKQRAEKEQEVWDAIREAHFEAIEQLPLTLQRQLSLMRQLDEQTLVWSARLLPTLQKYIRQRRTLAGISRHELHTLEDPSTTIGQSPDGNLCPKSDKFSPHYNAASPSSPATRIPGSVPPELSRPPETTREMLSHVAWMAEELLRASQEKVNLSQANYDSLERHIRLLDQAIEEQEASLSPETIRSSIGTGMILPELKTPELPRKGRNAAPTEVDDELGEDQSISVPKKKTMNGIGSEGNDSASLVITIPPHPVETLYCYCNRISFGEMIGCDSETCEREWFHLGCVGLTKPPGGEWFCEDCRTDEL</sequence>
<evidence type="ECO:0000256" key="12">
    <source>
        <dbReference type="SAM" id="Coils"/>
    </source>
</evidence>
<dbReference type="InterPro" id="IPR001965">
    <property type="entry name" value="Znf_PHD"/>
</dbReference>
<feature type="domain" description="PHD-type" evidence="14">
    <location>
        <begin position="285"/>
        <end position="334"/>
    </location>
</feature>
<feature type="binding site" evidence="9">
    <location>
        <position position="290"/>
    </location>
    <ligand>
        <name>Zn(2+)</name>
        <dbReference type="ChEBI" id="CHEBI:29105"/>
        <label>1</label>
    </ligand>
</feature>
<dbReference type="GO" id="GO:0008270">
    <property type="term" value="F:zinc ion binding"/>
    <property type="evidence" value="ECO:0007669"/>
    <property type="project" value="UniProtKB-KW"/>
</dbReference>
<evidence type="ECO:0000256" key="6">
    <source>
        <dbReference type="ARBA" id="ARBA00022853"/>
    </source>
</evidence>
<feature type="site" description="Histone H3K4me3 binding" evidence="8">
    <location>
        <position position="302"/>
    </location>
</feature>
<dbReference type="HOGENOM" id="CLU_031900_8_1_1"/>
<dbReference type="PANTHER" id="PTHR10333">
    <property type="entry name" value="INHIBITOR OF GROWTH PROTEIN"/>
    <property type="match status" value="1"/>
</dbReference>
<keyword evidence="6 11" id="KW-0156">Chromatin regulator</keyword>
<evidence type="ECO:0000313" key="15">
    <source>
        <dbReference type="EMBL" id="KIM49020.1"/>
    </source>
</evidence>
<dbReference type="PANTHER" id="PTHR10333:SF42">
    <property type="entry name" value="INHIBITOR OF GROWTH PROTEIN 5"/>
    <property type="match status" value="1"/>
</dbReference>
<feature type="binding site" evidence="9">
    <location>
        <position position="315"/>
    </location>
    <ligand>
        <name>Zn(2+)</name>
        <dbReference type="ChEBI" id="CHEBI:29105"/>
        <label>1</label>
    </ligand>
</feature>
<evidence type="ECO:0000256" key="9">
    <source>
        <dbReference type="PIRSR" id="PIRSR628651-51"/>
    </source>
</evidence>
<dbReference type="InterPro" id="IPR028651">
    <property type="entry name" value="ING_fam"/>
</dbReference>
<evidence type="ECO:0000256" key="10">
    <source>
        <dbReference type="PROSITE-ProRule" id="PRU00146"/>
    </source>
</evidence>
<evidence type="ECO:0000256" key="11">
    <source>
        <dbReference type="RuleBase" id="RU361213"/>
    </source>
</evidence>
<comment type="similarity">
    <text evidence="2 11">Belongs to the ING family.</text>
</comment>
<feature type="binding site" evidence="9">
    <location>
        <position position="301"/>
    </location>
    <ligand>
        <name>Zn(2+)</name>
        <dbReference type="ChEBI" id="CHEBI:29105"/>
        <label>2</label>
    </ligand>
</feature>
<dbReference type="PROSITE" id="PS01359">
    <property type="entry name" value="ZF_PHD_1"/>
    <property type="match status" value="1"/>
</dbReference>
<evidence type="ECO:0000256" key="2">
    <source>
        <dbReference type="ARBA" id="ARBA00010210"/>
    </source>
</evidence>
<protein>
    <recommendedName>
        <fullName evidence="11">Chromatin modification-related protein</fullName>
    </recommendedName>
</protein>
<dbReference type="CDD" id="cd15505">
    <property type="entry name" value="PHD_ING"/>
    <property type="match status" value="1"/>
</dbReference>
<feature type="region of interest" description="Disordered" evidence="13">
    <location>
        <begin position="230"/>
        <end position="251"/>
    </location>
</feature>
<dbReference type="SMART" id="SM00249">
    <property type="entry name" value="PHD"/>
    <property type="match status" value="1"/>
</dbReference>
<dbReference type="Proteomes" id="UP000053424">
    <property type="component" value="Unassembled WGS sequence"/>
</dbReference>